<name>A0ABP7RQ48_9SPHN</name>
<protein>
    <recommendedName>
        <fullName evidence="2">Ice-binding protein C-terminal domain-containing protein</fullName>
    </recommendedName>
</protein>
<comment type="caution">
    <text evidence="3">The sequence shown here is derived from an EMBL/GenBank/DDBJ whole genome shotgun (WGS) entry which is preliminary data.</text>
</comment>
<dbReference type="Pfam" id="PF07589">
    <property type="entry name" value="PEP-CTERM"/>
    <property type="match status" value="1"/>
</dbReference>
<dbReference type="NCBIfam" id="TIGR02595">
    <property type="entry name" value="PEP_CTERM"/>
    <property type="match status" value="1"/>
</dbReference>
<reference evidence="4" key="1">
    <citation type="journal article" date="2019" name="Int. J. Syst. Evol. Microbiol.">
        <title>The Global Catalogue of Microorganisms (GCM) 10K type strain sequencing project: providing services to taxonomists for standard genome sequencing and annotation.</title>
        <authorList>
            <consortium name="The Broad Institute Genomics Platform"/>
            <consortium name="The Broad Institute Genome Sequencing Center for Infectious Disease"/>
            <person name="Wu L."/>
            <person name="Ma J."/>
        </authorList>
    </citation>
    <scope>NUCLEOTIDE SEQUENCE [LARGE SCALE GENOMIC DNA]</scope>
    <source>
        <strain evidence="4">JCM 16603</strain>
    </source>
</reference>
<dbReference type="Proteomes" id="UP001501310">
    <property type="component" value="Unassembled WGS sequence"/>
</dbReference>
<feature type="domain" description="Ice-binding protein C-terminal" evidence="2">
    <location>
        <begin position="164"/>
        <end position="188"/>
    </location>
</feature>
<sequence>MKMLKLTVAAAIAATALPSAASAASIVTTGNLATTVANTKLDIAATNPNNFTIGFSDADLANPFNELLTFTTDVAGILNINVLTSATSLADNVTFSSVSLFGGSIGGAPGTSLVQVRPDPNDTFGFANNTINIGAGTYTLNIQGTPGSQNGSFGGSVAFSQTAAVPEPGTWALMLIGFGAVGFSMRRRRATAAHLYQAA</sequence>
<organism evidence="3 4">
    <name type="scientific">Sphingomonas humi</name>
    <dbReference type="NCBI Taxonomy" id="335630"/>
    <lineage>
        <taxon>Bacteria</taxon>
        <taxon>Pseudomonadati</taxon>
        <taxon>Pseudomonadota</taxon>
        <taxon>Alphaproteobacteria</taxon>
        <taxon>Sphingomonadales</taxon>
        <taxon>Sphingomonadaceae</taxon>
        <taxon>Sphingomonas</taxon>
    </lineage>
</organism>
<evidence type="ECO:0000259" key="2">
    <source>
        <dbReference type="Pfam" id="PF07589"/>
    </source>
</evidence>
<feature type="chain" id="PRO_5046736240" description="Ice-binding protein C-terminal domain-containing protein" evidence="1">
    <location>
        <begin position="24"/>
        <end position="199"/>
    </location>
</feature>
<dbReference type="EMBL" id="BAAAZD010000001">
    <property type="protein sequence ID" value="GAA4000751.1"/>
    <property type="molecule type" value="Genomic_DNA"/>
</dbReference>
<dbReference type="NCBIfam" id="NF038126">
    <property type="entry name" value="PEP_CTERM_FxDxF"/>
    <property type="match status" value="1"/>
</dbReference>
<keyword evidence="1" id="KW-0732">Signal</keyword>
<evidence type="ECO:0000313" key="3">
    <source>
        <dbReference type="EMBL" id="GAA4000751.1"/>
    </source>
</evidence>
<dbReference type="NCBIfam" id="NF035944">
    <property type="entry name" value="PEPxxWA-CTERM"/>
    <property type="match status" value="1"/>
</dbReference>
<accession>A0ABP7RQ48</accession>
<gene>
    <name evidence="3" type="ORF">GCM10022211_09130</name>
</gene>
<feature type="signal peptide" evidence="1">
    <location>
        <begin position="1"/>
        <end position="23"/>
    </location>
</feature>
<keyword evidence="4" id="KW-1185">Reference proteome</keyword>
<dbReference type="InterPro" id="IPR013424">
    <property type="entry name" value="Ice-binding_C"/>
</dbReference>
<evidence type="ECO:0000256" key="1">
    <source>
        <dbReference type="SAM" id="SignalP"/>
    </source>
</evidence>
<evidence type="ECO:0000313" key="4">
    <source>
        <dbReference type="Proteomes" id="UP001501310"/>
    </source>
</evidence>
<proteinExistence type="predicted"/>